<gene>
    <name evidence="6" type="ORF">ACFQKE_11305</name>
</gene>
<evidence type="ECO:0000256" key="2">
    <source>
        <dbReference type="ARBA" id="ARBA00023163"/>
    </source>
</evidence>
<dbReference type="PANTHER" id="PTHR34236:SF1">
    <property type="entry name" value="DIMETHYL SULFOXIDE REDUCTASE TRANSCRIPTIONAL ACTIVATOR"/>
    <property type="match status" value="1"/>
</dbReference>
<evidence type="ECO:0000313" key="6">
    <source>
        <dbReference type="EMBL" id="MFC7255870.1"/>
    </source>
</evidence>
<dbReference type="Gene3D" id="3.30.450.40">
    <property type="match status" value="1"/>
</dbReference>
<evidence type="ECO:0000313" key="7">
    <source>
        <dbReference type="Proteomes" id="UP001596434"/>
    </source>
</evidence>
<dbReference type="Pfam" id="PF13185">
    <property type="entry name" value="GAF_2"/>
    <property type="match status" value="1"/>
</dbReference>
<reference evidence="6 7" key="1">
    <citation type="journal article" date="2019" name="Int. J. Syst. Evol. Microbiol.">
        <title>The Global Catalogue of Microorganisms (GCM) 10K type strain sequencing project: providing services to taxonomists for standard genome sequencing and annotation.</title>
        <authorList>
            <consortium name="The Broad Institute Genomics Platform"/>
            <consortium name="The Broad Institute Genome Sequencing Center for Infectious Disease"/>
            <person name="Wu L."/>
            <person name="Ma J."/>
        </authorList>
    </citation>
    <scope>NUCLEOTIDE SEQUENCE [LARGE SCALE GENOMIC DNA]</scope>
    <source>
        <strain evidence="6 7">GX21</strain>
    </source>
</reference>
<dbReference type="InterPro" id="IPR003018">
    <property type="entry name" value="GAF"/>
</dbReference>
<dbReference type="InterPro" id="IPR029016">
    <property type="entry name" value="GAF-like_dom_sf"/>
</dbReference>
<dbReference type="EMBL" id="JBHTAT010000001">
    <property type="protein sequence ID" value="MFC7255870.1"/>
    <property type="molecule type" value="Genomic_DNA"/>
</dbReference>
<evidence type="ECO:0000259" key="4">
    <source>
        <dbReference type="Pfam" id="PF13185"/>
    </source>
</evidence>
<evidence type="ECO:0000256" key="1">
    <source>
        <dbReference type="ARBA" id="ARBA00023015"/>
    </source>
</evidence>
<comment type="caution">
    <text evidence="6">The sequence shown here is derived from an EMBL/GenBank/DDBJ whole genome shotgun (WGS) entry which is preliminary data.</text>
</comment>
<feature type="domain" description="Bacterioopsin transcriptional activator GAF and HTH associated" evidence="5">
    <location>
        <begin position="292"/>
        <end position="445"/>
    </location>
</feature>
<keyword evidence="2" id="KW-0804">Transcription</keyword>
<feature type="domain" description="GAF" evidence="4">
    <location>
        <begin position="136"/>
        <end position="280"/>
    </location>
</feature>
<keyword evidence="7" id="KW-1185">Reference proteome</keyword>
<evidence type="ECO:0000259" key="3">
    <source>
        <dbReference type="Pfam" id="PF04967"/>
    </source>
</evidence>
<dbReference type="Pfam" id="PF15915">
    <property type="entry name" value="BAT"/>
    <property type="match status" value="1"/>
</dbReference>
<dbReference type="PANTHER" id="PTHR34236">
    <property type="entry name" value="DIMETHYL SULFOXIDE REDUCTASE TRANSCRIPTIONAL ACTIVATOR"/>
    <property type="match status" value="1"/>
</dbReference>
<dbReference type="Gene3D" id="3.30.450.20">
    <property type="entry name" value="PAS domain"/>
    <property type="match status" value="1"/>
</dbReference>
<dbReference type="SUPFAM" id="SSF55781">
    <property type="entry name" value="GAF domain-like"/>
    <property type="match status" value="1"/>
</dbReference>
<dbReference type="AlphaFoldDB" id="A0ABD5ZZL8"/>
<sequence length="516" mass="55716">MDDRLQHAPVGVLDVFPDGTVTDLNEVAQSLMDSTDGAVGAPLTEVFPRSVEDSLLLAFEGDSITETSFEEYYPGLERWLDVSVVATDEGVTVYLRDVTERRRYERSIEQLRIERKRTAVIENVFSEILAELVGATSREEIAETISRSLGGTDIYEFAWIGEREIGSDDLVIHAVGGEPGETFAAVRDALDTDTATTLEERALESGRLQSAQPLADTAHVPAPVRTAGFADGVQSALAIPFVYGSNVHGVVGVYAAGTEAFSDREQTSFETLGEVAGFAVTAARNRNLLLSDTVAELTFDVGDSSVLSRLSRSLDSALVLEGLVPHGDDALLCFVSVEDTDVRAVEDAAAEIDGIDDTRVIRESVSGGTVGLTVQGSSPLLAVSSLGGTVRRANFESGSGQLVVELPPDGDVRRIADTVSREYNLEFVAKEERERAVTTAREFREALTDALTERQQTVIRTAYFADYFESPRGSTAEEVAASLDITGSTLLHHLRAGQRKLLEAYLDEHTQSSGTR</sequence>
<dbReference type="Proteomes" id="UP001596434">
    <property type="component" value="Unassembled WGS sequence"/>
</dbReference>
<evidence type="ECO:0000259" key="5">
    <source>
        <dbReference type="Pfam" id="PF15915"/>
    </source>
</evidence>
<dbReference type="InterPro" id="IPR031803">
    <property type="entry name" value="BAT_GAF/HTH-assoc"/>
</dbReference>
<protein>
    <submittedName>
        <fullName evidence="6">Bacterio-opsin activator domain-containing protein</fullName>
    </submittedName>
</protein>
<proteinExistence type="predicted"/>
<dbReference type="Pfam" id="PF04967">
    <property type="entry name" value="HTH_10"/>
    <property type="match status" value="1"/>
</dbReference>
<dbReference type="InterPro" id="IPR007050">
    <property type="entry name" value="HTH_bacterioopsin"/>
</dbReference>
<accession>A0ABD5ZZL8</accession>
<keyword evidence="1" id="KW-0805">Transcription regulation</keyword>
<name>A0ABD5ZZL8_9EURY</name>
<organism evidence="6 7">
    <name type="scientific">Haloplanus litoreus</name>
    <dbReference type="NCBI Taxonomy" id="767515"/>
    <lineage>
        <taxon>Archaea</taxon>
        <taxon>Methanobacteriati</taxon>
        <taxon>Methanobacteriota</taxon>
        <taxon>Stenosarchaea group</taxon>
        <taxon>Halobacteria</taxon>
        <taxon>Halobacteriales</taxon>
        <taxon>Haloferacaceae</taxon>
        <taxon>Haloplanus</taxon>
    </lineage>
</organism>
<dbReference type="RefSeq" id="WP_379704206.1">
    <property type="nucleotide sequence ID" value="NZ_JBHTAT010000001.1"/>
</dbReference>
<dbReference type="GeneID" id="96954246"/>
<feature type="domain" description="HTH bat-type" evidence="3">
    <location>
        <begin position="451"/>
        <end position="503"/>
    </location>
</feature>